<evidence type="ECO:0000313" key="2">
    <source>
        <dbReference type="EMBL" id="QBZ58179.1"/>
    </source>
</evidence>
<feature type="region of interest" description="Disordered" evidence="1">
    <location>
        <begin position="292"/>
        <end position="327"/>
    </location>
</feature>
<accession>A0A4P7N6G3</accession>
<feature type="compositionally biased region" description="Polar residues" evidence="1">
    <location>
        <begin position="421"/>
        <end position="442"/>
    </location>
</feature>
<feature type="region of interest" description="Disordered" evidence="1">
    <location>
        <begin position="392"/>
        <end position="579"/>
    </location>
</feature>
<feature type="compositionally biased region" description="Polar residues" evidence="1">
    <location>
        <begin position="228"/>
        <end position="237"/>
    </location>
</feature>
<feature type="compositionally biased region" description="Polar residues" evidence="1">
    <location>
        <begin position="454"/>
        <end position="467"/>
    </location>
</feature>
<feature type="region of interest" description="Disordered" evidence="1">
    <location>
        <begin position="128"/>
        <end position="243"/>
    </location>
</feature>
<feature type="compositionally biased region" description="Polar residues" evidence="1">
    <location>
        <begin position="175"/>
        <end position="185"/>
    </location>
</feature>
<proteinExistence type="predicted"/>
<dbReference type="Proteomes" id="UP000294847">
    <property type="component" value="Chromosome 3"/>
</dbReference>
<evidence type="ECO:0000313" key="3">
    <source>
        <dbReference type="Proteomes" id="UP000294847"/>
    </source>
</evidence>
<reference evidence="2 3" key="1">
    <citation type="journal article" date="2019" name="Mol. Biol. Evol.">
        <title>Blast fungal genomes show frequent chromosomal changes, gene gains and losses, and effector gene turnover.</title>
        <authorList>
            <person name="Gomez Luciano L.B."/>
            <person name="Jason Tsai I."/>
            <person name="Chuma I."/>
            <person name="Tosa Y."/>
            <person name="Chen Y.H."/>
            <person name="Li J.Y."/>
            <person name="Li M.Y."/>
            <person name="Jade Lu M.Y."/>
            <person name="Nakayashiki H."/>
            <person name="Li W.H."/>
        </authorList>
    </citation>
    <scope>NUCLEOTIDE SEQUENCE [LARGE SCALE GENOMIC DNA]</scope>
    <source>
        <strain evidence="2">MZ5-1-6</strain>
    </source>
</reference>
<sequence length="616" mass="65661">MRSIGLWPWFKDQGLIPLEMPFAVCNLPRVMRLLQSDISAKRTPLPAFQLKINAQYLEQKCIALIIEACGNARVRHEGCQQCFSLGLECITAYGLGPVAEEVANHSCARCLFNEKSCMGPGKTCSLRERNSAGNPAPKPSQAPDGSIPQRTYVDLTREHPTQSGAGSSSAGASSTAVLSATPTTDKTQHPAAANPNRPLPIVPQKRQATDVPRINTQGLVAQRRAQPIPNQQPSYGQTDAPRLLEPSRQPRRRYLAPKVTQQAPGVSAAANSLTLTQQTPSQTRQYIWQPPTPVAQQETSYPHDATQPPMKRKRGRPPKNRNAQSRPPMQVWVGNVPIEQYSDEQLAAGISVFTAELNRRKFGTQYPEHFSPRRAIFTPAMPVTIPQVSAPLGSSQIHSQDRLQATASDPSRAVSGYGSGVYQTNLSDASQISGTQPQTSQGGSMGASHGKDMTSPSTTSQLISPPSSLGPRHSPLPLESAQESRATGSANGTTPLQQETTVQKSTKSGSVANSSTQAKLGTGDSSEPTLASTSGPSTTPWGQVSRSPSEVASVRPSDGPAVFIKNETGNGMPPTEQPASIATAALCLATNLAKTEEGGGGGDQRQSSPRVKIERD</sequence>
<dbReference type="EMBL" id="CP034206">
    <property type="protein sequence ID" value="QBZ58179.1"/>
    <property type="molecule type" value="Genomic_DNA"/>
</dbReference>
<protein>
    <submittedName>
        <fullName evidence="2">Uncharacterized protein</fullName>
    </submittedName>
</protein>
<feature type="compositionally biased region" description="Polar residues" evidence="1">
    <location>
        <begin position="392"/>
        <end position="409"/>
    </location>
</feature>
<name>A0A4P7N6G3_PYROR</name>
<evidence type="ECO:0000256" key="1">
    <source>
        <dbReference type="SAM" id="MobiDB-lite"/>
    </source>
</evidence>
<gene>
    <name evidence="2" type="ORF">PoMZ_03122</name>
</gene>
<organism evidence="2 3">
    <name type="scientific">Pyricularia oryzae</name>
    <name type="common">Rice blast fungus</name>
    <name type="synonym">Magnaporthe oryzae</name>
    <dbReference type="NCBI Taxonomy" id="318829"/>
    <lineage>
        <taxon>Eukaryota</taxon>
        <taxon>Fungi</taxon>
        <taxon>Dikarya</taxon>
        <taxon>Ascomycota</taxon>
        <taxon>Pezizomycotina</taxon>
        <taxon>Sordariomycetes</taxon>
        <taxon>Sordariomycetidae</taxon>
        <taxon>Magnaporthales</taxon>
        <taxon>Pyriculariaceae</taxon>
        <taxon>Pyricularia</taxon>
    </lineage>
</organism>
<dbReference type="AlphaFoldDB" id="A0A4P7N6G3"/>
<feature type="region of interest" description="Disordered" evidence="1">
    <location>
        <begin position="594"/>
        <end position="616"/>
    </location>
</feature>
<feature type="compositionally biased region" description="Polar residues" evidence="1">
    <location>
        <begin position="481"/>
        <end position="550"/>
    </location>
</feature>
<feature type="compositionally biased region" description="Low complexity" evidence="1">
    <location>
        <begin position="163"/>
        <end position="174"/>
    </location>
</feature>
<feature type="compositionally biased region" description="Basic residues" evidence="1">
    <location>
        <begin position="310"/>
        <end position="319"/>
    </location>
</feature>